<evidence type="ECO:0000313" key="1">
    <source>
        <dbReference type="EMBL" id="PTQ55070.1"/>
    </source>
</evidence>
<dbReference type="AlphaFoldDB" id="A0A2R6XXB5"/>
<name>A0A2R6XXB5_9BACL</name>
<reference evidence="2" key="1">
    <citation type="journal article" date="2018" name="Sci. Rep.">
        <title>Lignite coal burning seam in the remote Altai Mountains harbors a hydrogen-driven thermophilic microbial community.</title>
        <authorList>
            <person name="Kadnikov V.V."/>
            <person name="Mardanov A.V."/>
            <person name="Ivasenko D.A."/>
            <person name="Antsiferov D.V."/>
            <person name="Beletsky A.V."/>
            <person name="Karnachuk O.V."/>
            <person name="Ravin N.V."/>
        </authorList>
    </citation>
    <scope>NUCLEOTIDE SEQUENCE [LARGE SCALE GENOMIC DNA]</scope>
</reference>
<sequence length="42" mass="4744">MVLGQRKKGAVLLTLTELKTRKEHMIKIEQKTAVSVHQAIQS</sequence>
<accession>A0A2R6XXB5</accession>
<comment type="caution">
    <text evidence="1">The sequence shown here is derived from an EMBL/GenBank/DDBJ whole genome shotgun (WGS) entry which is preliminary data.</text>
</comment>
<dbReference type="Proteomes" id="UP000244338">
    <property type="component" value="Unassembled WGS sequence"/>
</dbReference>
<organism evidence="1 2">
    <name type="scientific">Candidatus Carbonibacillus altaicus</name>
    <dbReference type="NCBI Taxonomy" id="2163959"/>
    <lineage>
        <taxon>Bacteria</taxon>
        <taxon>Bacillati</taxon>
        <taxon>Bacillota</taxon>
        <taxon>Bacilli</taxon>
        <taxon>Bacillales</taxon>
        <taxon>Candidatus Carbonibacillus</taxon>
    </lineage>
</organism>
<gene>
    <name evidence="1" type="ORF">BSOLF_0727</name>
</gene>
<evidence type="ECO:0000313" key="2">
    <source>
        <dbReference type="Proteomes" id="UP000244338"/>
    </source>
</evidence>
<proteinExistence type="predicted"/>
<dbReference type="EMBL" id="PEBX01000208">
    <property type="protein sequence ID" value="PTQ55070.1"/>
    <property type="molecule type" value="Genomic_DNA"/>
</dbReference>
<protein>
    <submittedName>
        <fullName evidence="1">Mobile element protein</fullName>
    </submittedName>
</protein>